<keyword evidence="3" id="KW-1185">Reference proteome</keyword>
<dbReference type="EMBL" id="NMUQ01000002">
    <property type="protein sequence ID" value="OXM14139.1"/>
    <property type="molecule type" value="Genomic_DNA"/>
</dbReference>
<accession>A0A229NWZ7</accession>
<feature type="compositionally biased region" description="Polar residues" evidence="1">
    <location>
        <begin position="208"/>
        <end position="220"/>
    </location>
</feature>
<dbReference type="OrthoDB" id="2990399at2"/>
<dbReference type="Proteomes" id="UP000215145">
    <property type="component" value="Unassembled WGS sequence"/>
</dbReference>
<dbReference type="AlphaFoldDB" id="A0A229NWZ7"/>
<proteinExistence type="predicted"/>
<protein>
    <submittedName>
        <fullName evidence="2">Uncharacterized protein</fullName>
    </submittedName>
</protein>
<comment type="caution">
    <text evidence="2">The sequence shown here is derived from an EMBL/GenBank/DDBJ whole genome shotgun (WGS) entry which is preliminary data.</text>
</comment>
<feature type="compositionally biased region" description="Basic and acidic residues" evidence="1">
    <location>
        <begin position="129"/>
        <end position="142"/>
    </location>
</feature>
<gene>
    <name evidence="2" type="ORF">CGZ75_14280</name>
</gene>
<reference evidence="2 3" key="1">
    <citation type="submission" date="2017-07" db="EMBL/GenBank/DDBJ databases">
        <title>Paenibacillus herberti R33 genome sequencing and assembly.</title>
        <authorList>
            <person name="Su W."/>
        </authorList>
    </citation>
    <scope>NUCLEOTIDE SEQUENCE [LARGE SCALE GENOMIC DNA]</scope>
    <source>
        <strain evidence="2 3">R33</strain>
    </source>
</reference>
<evidence type="ECO:0000256" key="1">
    <source>
        <dbReference type="SAM" id="MobiDB-lite"/>
    </source>
</evidence>
<dbReference type="RefSeq" id="WP_089524961.1">
    <property type="nucleotide sequence ID" value="NZ_NMUQ01000002.1"/>
</dbReference>
<name>A0A229NWZ7_9BACL</name>
<sequence>MYEILISVIACYGTAAVVVHLAKRSAARKAQAESHYILMTQDDESQLEHCIRSLQAHSRRSGTSMRITIWDQGSKDDTVLIARYCGNGVSWVREPSELRSPQETVSTAEGKLASDSAEGKLESVPAEGSFERESLHDFDGREPAISATGLSATKLDDSQRELIESGSEGGESLEATLQPRGEGEADPGGFENTQGHGAGHGATDGSKVFTSHGGTPLRSLSSEGKEKILWSLRFYGIISESDQPVMIDLKNIEDLSKLPFRATQDDKGYGR</sequence>
<evidence type="ECO:0000313" key="3">
    <source>
        <dbReference type="Proteomes" id="UP000215145"/>
    </source>
</evidence>
<evidence type="ECO:0000313" key="2">
    <source>
        <dbReference type="EMBL" id="OXM14139.1"/>
    </source>
</evidence>
<organism evidence="2 3">
    <name type="scientific">Paenibacillus herberti</name>
    <dbReference type="NCBI Taxonomy" id="1619309"/>
    <lineage>
        <taxon>Bacteria</taxon>
        <taxon>Bacillati</taxon>
        <taxon>Bacillota</taxon>
        <taxon>Bacilli</taxon>
        <taxon>Bacillales</taxon>
        <taxon>Paenibacillaceae</taxon>
        <taxon>Paenibacillus</taxon>
    </lineage>
</organism>
<feature type="compositionally biased region" description="Basic and acidic residues" evidence="1">
    <location>
        <begin position="154"/>
        <end position="163"/>
    </location>
</feature>
<feature type="region of interest" description="Disordered" evidence="1">
    <location>
        <begin position="95"/>
        <end position="220"/>
    </location>
</feature>